<gene>
    <name evidence="5" type="ORF">GH815_02410</name>
</gene>
<dbReference type="RefSeq" id="WP_153747140.1">
    <property type="nucleotide sequence ID" value="NZ_BAAADI010000014.1"/>
</dbReference>
<organism evidence="5 6">
    <name type="scientific">Rhodovulum strictum</name>
    <dbReference type="NCBI Taxonomy" id="58314"/>
    <lineage>
        <taxon>Bacteria</taxon>
        <taxon>Pseudomonadati</taxon>
        <taxon>Pseudomonadota</taxon>
        <taxon>Alphaproteobacteria</taxon>
        <taxon>Rhodobacterales</taxon>
        <taxon>Paracoccaceae</taxon>
        <taxon>Rhodovulum</taxon>
    </lineage>
</organism>
<dbReference type="InterPro" id="IPR050811">
    <property type="entry name" value="Phosphate_ABC_transporter"/>
</dbReference>
<dbReference type="PANTHER" id="PTHR30570:SF1">
    <property type="entry name" value="PHOSPHATE-BINDING PROTEIN PSTS"/>
    <property type="match status" value="1"/>
</dbReference>
<dbReference type="AlphaFoldDB" id="A0A844BFR8"/>
<evidence type="ECO:0000313" key="6">
    <source>
        <dbReference type="Proteomes" id="UP000466730"/>
    </source>
</evidence>
<accession>A0A844BFR8</accession>
<dbReference type="Proteomes" id="UP000466730">
    <property type="component" value="Unassembled WGS sequence"/>
</dbReference>
<protein>
    <submittedName>
        <fullName evidence="5">OmpA family protein</fullName>
    </submittedName>
</protein>
<evidence type="ECO:0000256" key="1">
    <source>
        <dbReference type="ARBA" id="ARBA00022729"/>
    </source>
</evidence>
<keyword evidence="2" id="KW-0472">Membrane</keyword>
<dbReference type="EMBL" id="WJPO01000002">
    <property type="protein sequence ID" value="MRH19833.1"/>
    <property type="molecule type" value="Genomic_DNA"/>
</dbReference>
<dbReference type="CDD" id="cd07185">
    <property type="entry name" value="OmpA_C-like"/>
    <property type="match status" value="1"/>
</dbReference>
<comment type="caution">
    <text evidence="5">The sequence shown here is derived from an EMBL/GenBank/DDBJ whole genome shotgun (WGS) entry which is preliminary data.</text>
</comment>
<dbReference type="Pfam" id="PF12849">
    <property type="entry name" value="PBP_like_2"/>
    <property type="match status" value="1"/>
</dbReference>
<dbReference type="GO" id="GO:0016020">
    <property type="term" value="C:membrane"/>
    <property type="evidence" value="ECO:0007669"/>
    <property type="project" value="UniProtKB-UniRule"/>
</dbReference>
<keyword evidence="6" id="KW-1185">Reference proteome</keyword>
<dbReference type="OrthoDB" id="9790048at2"/>
<dbReference type="InterPro" id="IPR024370">
    <property type="entry name" value="PBP_domain"/>
</dbReference>
<evidence type="ECO:0000256" key="3">
    <source>
        <dbReference type="SAM" id="SignalP"/>
    </source>
</evidence>
<dbReference type="PANTHER" id="PTHR30570">
    <property type="entry name" value="PERIPLASMIC PHOSPHATE BINDING COMPONENT OF PHOSPHATE ABC TRANSPORTER"/>
    <property type="match status" value="1"/>
</dbReference>
<keyword evidence="1 3" id="KW-0732">Signal</keyword>
<dbReference type="InterPro" id="IPR036737">
    <property type="entry name" value="OmpA-like_sf"/>
</dbReference>
<sequence>MRFFGCAALTAALLSLLGAPARAQDVTLTSRDGAVEISGVLIGFDGEFYRVDTIYGPLTLDGQGVVCTGPGCPDMEAHVARFRLSGTPVLGEMLMPALIETYADQRGLAVANEHDLFVLSDRETGHRVAEIALGLVSTEEGFADLLADAADIVMAAREPRPDEIERLREAGFGDLSDPARRHVVALDAIVPVVAPGHPVQHLAIEAVLGIVTGQITDWADLGGPDAPVTVHLLDRQNGLQQAIALRLLDGASPTPAARRHKDAAALSAAVAADPLGFGLTRFSALGDAQQLPLIGTCGLRQVATRQSVKTEDYPLVAPLFLYTPARRQPLFVREFFDWLDTAPAQLVIRRAGFVDQSRDTIPFGRQGDRLAQAIAQAGPEVPLSELQRLVAALAGAERLTTTFRFREGGSSELDAQSFGNVGALARALEAGLFDGRTLIFAGFTDGDGPAEANLGIARLRAEAVRDAVEAVATAADLSRVTLRVEAFGEVLPIACDQSPWGGVTNRRVEVWIR</sequence>
<feature type="signal peptide" evidence="3">
    <location>
        <begin position="1"/>
        <end position="23"/>
    </location>
</feature>
<dbReference type="Gene3D" id="3.30.1330.60">
    <property type="entry name" value="OmpA-like domain"/>
    <property type="match status" value="1"/>
</dbReference>
<dbReference type="PROSITE" id="PS51123">
    <property type="entry name" value="OMPA_2"/>
    <property type="match status" value="1"/>
</dbReference>
<name>A0A844BFR8_9RHOB</name>
<proteinExistence type="predicted"/>
<evidence type="ECO:0000313" key="5">
    <source>
        <dbReference type="EMBL" id="MRH19833.1"/>
    </source>
</evidence>
<dbReference type="InterPro" id="IPR006665">
    <property type="entry name" value="OmpA-like"/>
</dbReference>
<reference evidence="5 6" key="1">
    <citation type="submission" date="2019-11" db="EMBL/GenBank/DDBJ databases">
        <title>Draft Whole-Genome sequence of the marine photosynthetic bacterium Rhodovulum strictum DSM 11289.</title>
        <authorList>
            <person name="Kyndt J.A."/>
            <person name="Meyer T.E."/>
        </authorList>
    </citation>
    <scope>NUCLEOTIDE SEQUENCE [LARGE SCALE GENOMIC DNA]</scope>
    <source>
        <strain evidence="5 6">DSM 11289</strain>
    </source>
</reference>
<dbReference type="Gene3D" id="3.40.190.10">
    <property type="entry name" value="Periplasmic binding protein-like II"/>
    <property type="match status" value="2"/>
</dbReference>
<evidence type="ECO:0000256" key="2">
    <source>
        <dbReference type="PROSITE-ProRule" id="PRU00473"/>
    </source>
</evidence>
<feature type="chain" id="PRO_5032988555" evidence="3">
    <location>
        <begin position="24"/>
        <end position="513"/>
    </location>
</feature>
<dbReference type="SUPFAM" id="SSF103088">
    <property type="entry name" value="OmpA-like"/>
    <property type="match status" value="1"/>
</dbReference>
<dbReference type="SUPFAM" id="SSF53850">
    <property type="entry name" value="Periplasmic binding protein-like II"/>
    <property type="match status" value="1"/>
</dbReference>
<evidence type="ECO:0000259" key="4">
    <source>
        <dbReference type="PROSITE" id="PS51123"/>
    </source>
</evidence>
<feature type="domain" description="OmpA-like" evidence="4">
    <location>
        <begin position="390"/>
        <end position="513"/>
    </location>
</feature>